<dbReference type="Proteomes" id="UP000197153">
    <property type="component" value="Chromosome 3"/>
</dbReference>
<name>A0A248K034_9PROT</name>
<keyword evidence="7" id="KW-1185">Reference proteome</keyword>
<dbReference type="Gene3D" id="1.10.357.10">
    <property type="entry name" value="Tetracycline Repressor, domain 2"/>
    <property type="match status" value="1"/>
</dbReference>
<keyword evidence="1" id="KW-0805">Transcription regulation</keyword>
<dbReference type="SUPFAM" id="SSF46689">
    <property type="entry name" value="Homeodomain-like"/>
    <property type="match status" value="1"/>
</dbReference>
<feature type="domain" description="HTH tetR-type" evidence="5">
    <location>
        <begin position="36"/>
        <end position="96"/>
    </location>
</feature>
<evidence type="ECO:0000259" key="5">
    <source>
        <dbReference type="PROSITE" id="PS50977"/>
    </source>
</evidence>
<dbReference type="AlphaFoldDB" id="A0A248K034"/>
<dbReference type="EMBL" id="CP022112">
    <property type="protein sequence ID" value="ASG24091.1"/>
    <property type="molecule type" value="Genomic_DNA"/>
</dbReference>
<dbReference type="PANTHER" id="PTHR30055">
    <property type="entry name" value="HTH-TYPE TRANSCRIPTIONAL REGULATOR RUTR"/>
    <property type="match status" value="1"/>
</dbReference>
<keyword evidence="3" id="KW-0804">Transcription</keyword>
<dbReference type="GO" id="GO:0000976">
    <property type="term" value="F:transcription cis-regulatory region binding"/>
    <property type="evidence" value="ECO:0007669"/>
    <property type="project" value="TreeGrafter"/>
</dbReference>
<dbReference type="PROSITE" id="PS51257">
    <property type="entry name" value="PROKAR_LIPOPROTEIN"/>
    <property type="match status" value="1"/>
</dbReference>
<evidence type="ECO:0000313" key="6">
    <source>
        <dbReference type="EMBL" id="ASG24091.1"/>
    </source>
</evidence>
<evidence type="ECO:0000256" key="3">
    <source>
        <dbReference type="ARBA" id="ARBA00023163"/>
    </source>
</evidence>
<evidence type="ECO:0000256" key="4">
    <source>
        <dbReference type="PROSITE-ProRule" id="PRU00335"/>
    </source>
</evidence>
<sequence>MGINPRSVSVMGMRGDIPTLPVGGSMPSIVACAKTTTPRDRVRDVAAGLFADRGLDGFKMRDLAQRLGVSVMTPYRYFENKEAILACVRAHGFACLADALDQARGGGTLEERVAGLATAYGAFATAEPARYRLMFALAPAQVPGVAEVRRQERRVEDAFAAHAAGFAVVGPSCADPVADPVALGRLLWSTLHGVAVLHLGGQLPQADLTDALCQAARALVIACAGTGPAVITPAGTTFAGTAA</sequence>
<gene>
    <name evidence="6" type="ORF">Y958_24515</name>
</gene>
<dbReference type="InterPro" id="IPR036271">
    <property type="entry name" value="Tet_transcr_reg_TetR-rel_C_sf"/>
</dbReference>
<dbReference type="InterPro" id="IPR050109">
    <property type="entry name" value="HTH-type_TetR-like_transc_reg"/>
</dbReference>
<dbReference type="KEGG" id="nao:Y958_24515"/>
<dbReference type="InterPro" id="IPR025996">
    <property type="entry name" value="MT1864/Rv1816-like_C"/>
</dbReference>
<dbReference type="Pfam" id="PF00440">
    <property type="entry name" value="TetR_N"/>
    <property type="match status" value="1"/>
</dbReference>
<accession>A0A248K034</accession>
<dbReference type="InterPro" id="IPR001647">
    <property type="entry name" value="HTH_TetR"/>
</dbReference>
<dbReference type="SUPFAM" id="SSF48498">
    <property type="entry name" value="Tetracyclin repressor-like, C-terminal domain"/>
    <property type="match status" value="1"/>
</dbReference>
<dbReference type="InterPro" id="IPR009057">
    <property type="entry name" value="Homeodomain-like_sf"/>
</dbReference>
<dbReference type="Pfam" id="PF13305">
    <property type="entry name" value="TetR_C_33"/>
    <property type="match status" value="1"/>
</dbReference>
<evidence type="ECO:0000256" key="2">
    <source>
        <dbReference type="ARBA" id="ARBA00023125"/>
    </source>
</evidence>
<reference evidence="6 7" key="1">
    <citation type="submission" date="2017-06" db="EMBL/GenBank/DDBJ databases">
        <title>Complete genome sequence of Nitrospirillum amazonense strain CBAmC, an endophytic nitrogen-fixing and plant growth-promoting bacterium, isolated from sugarcane.</title>
        <authorList>
            <person name="Schwab S."/>
            <person name="dos Santos Teixeira K.R."/>
            <person name="Simoes Araujo J.L."/>
            <person name="Soares Vidal M."/>
            <person name="Borges de Freitas H.R."/>
            <person name="Rivello Crivelaro A.L."/>
            <person name="Bueno de Camargo Nunes A."/>
            <person name="dos Santos C.M."/>
            <person name="Palmeira da Silva Rosa D."/>
            <person name="da Silva Padilha D."/>
            <person name="da Silva E."/>
            <person name="Araujo Terra L."/>
            <person name="Soares Mendes V."/>
            <person name="Farinelli L."/>
            <person name="Magalhaes Cruz L."/>
            <person name="Baldani J.I."/>
        </authorList>
    </citation>
    <scope>NUCLEOTIDE SEQUENCE [LARGE SCALE GENOMIC DNA]</scope>
    <source>
        <strain evidence="6 7">CBAmC</strain>
    </source>
</reference>
<feature type="DNA-binding region" description="H-T-H motif" evidence="4">
    <location>
        <begin position="59"/>
        <end position="78"/>
    </location>
</feature>
<dbReference type="PANTHER" id="PTHR30055:SF234">
    <property type="entry name" value="HTH-TYPE TRANSCRIPTIONAL REGULATOR BETI"/>
    <property type="match status" value="1"/>
</dbReference>
<proteinExistence type="predicted"/>
<keyword evidence="2 4" id="KW-0238">DNA-binding</keyword>
<evidence type="ECO:0000256" key="1">
    <source>
        <dbReference type="ARBA" id="ARBA00023015"/>
    </source>
</evidence>
<protein>
    <recommendedName>
        <fullName evidence="5">HTH tetR-type domain-containing protein</fullName>
    </recommendedName>
</protein>
<dbReference type="PROSITE" id="PS50977">
    <property type="entry name" value="HTH_TETR_2"/>
    <property type="match status" value="1"/>
</dbReference>
<dbReference type="GO" id="GO:0003700">
    <property type="term" value="F:DNA-binding transcription factor activity"/>
    <property type="evidence" value="ECO:0007669"/>
    <property type="project" value="TreeGrafter"/>
</dbReference>
<evidence type="ECO:0000313" key="7">
    <source>
        <dbReference type="Proteomes" id="UP000197153"/>
    </source>
</evidence>
<dbReference type="PRINTS" id="PR00455">
    <property type="entry name" value="HTHTETR"/>
</dbReference>
<organism evidence="6 7">
    <name type="scientific">Nitrospirillum viridazoti CBAmc</name>
    <dbReference type="NCBI Taxonomy" id="1441467"/>
    <lineage>
        <taxon>Bacteria</taxon>
        <taxon>Pseudomonadati</taxon>
        <taxon>Pseudomonadota</taxon>
        <taxon>Alphaproteobacteria</taxon>
        <taxon>Rhodospirillales</taxon>
        <taxon>Azospirillaceae</taxon>
        <taxon>Nitrospirillum</taxon>
        <taxon>Nitrospirillum viridazoti</taxon>
    </lineage>
</organism>